<dbReference type="Gene3D" id="1.25.40.20">
    <property type="entry name" value="Ankyrin repeat-containing domain"/>
    <property type="match status" value="1"/>
</dbReference>
<evidence type="ECO:0008006" key="3">
    <source>
        <dbReference type="Google" id="ProtNLM"/>
    </source>
</evidence>
<evidence type="ECO:0000313" key="1">
    <source>
        <dbReference type="EMBL" id="MBB6037764.1"/>
    </source>
</evidence>
<name>A0A841FPK9_9ACTN</name>
<gene>
    <name evidence="1" type="ORF">HNR73_005642</name>
</gene>
<keyword evidence="2" id="KW-1185">Reference proteome</keyword>
<reference evidence="1 2" key="1">
    <citation type="submission" date="2020-08" db="EMBL/GenBank/DDBJ databases">
        <title>Genomic Encyclopedia of Type Strains, Phase IV (KMG-IV): sequencing the most valuable type-strain genomes for metagenomic binning, comparative biology and taxonomic classification.</title>
        <authorList>
            <person name="Goeker M."/>
        </authorList>
    </citation>
    <scope>NUCLEOTIDE SEQUENCE [LARGE SCALE GENOMIC DNA]</scope>
    <source>
        <strain evidence="1 2">YIM 65646</strain>
    </source>
</reference>
<dbReference type="Proteomes" id="UP000548476">
    <property type="component" value="Unassembled WGS sequence"/>
</dbReference>
<dbReference type="InterPro" id="IPR036770">
    <property type="entry name" value="Ankyrin_rpt-contain_sf"/>
</dbReference>
<dbReference type="AlphaFoldDB" id="A0A841FPK9"/>
<sequence length="283" mass="29674">MSHTDPLYLLHRAAETGSPDEVAGLARELGDADVLADGRSALWVAVWAGRDDNARALVEAGADPWRSMMAGWSPGRLSLAGPTPGMFGKAREALSAAEEAAVGEAPGVIAALDEIDDDGWSVCCVGGVSADEAMRRLDVVALPEVPEFAPDAWLGDEYLDVLGFTDVPGGCVVAQPWAYAASYPVVTRLLSAGTVAYAMYANPKSGDQGSVHRDGILVPGHHGPAGWPEADDPPEEVLRTFLYRGESPAYCCAVAGVRPTGVAAFLAPERFARLPTRDYAAIA</sequence>
<dbReference type="SUPFAM" id="SSF48403">
    <property type="entry name" value="Ankyrin repeat"/>
    <property type="match status" value="1"/>
</dbReference>
<evidence type="ECO:0000313" key="2">
    <source>
        <dbReference type="Proteomes" id="UP000548476"/>
    </source>
</evidence>
<dbReference type="EMBL" id="JACHGT010000013">
    <property type="protein sequence ID" value="MBB6037764.1"/>
    <property type="molecule type" value="Genomic_DNA"/>
</dbReference>
<dbReference type="Pfam" id="PF00023">
    <property type="entry name" value="Ank"/>
    <property type="match status" value="1"/>
</dbReference>
<dbReference type="InterPro" id="IPR002110">
    <property type="entry name" value="Ankyrin_rpt"/>
</dbReference>
<dbReference type="RefSeq" id="WP_203686375.1">
    <property type="nucleotide sequence ID" value="NZ_BONT01000054.1"/>
</dbReference>
<accession>A0A841FPK9</accession>
<proteinExistence type="predicted"/>
<organism evidence="1 2">
    <name type="scientific">Phytomonospora endophytica</name>
    <dbReference type="NCBI Taxonomy" id="714109"/>
    <lineage>
        <taxon>Bacteria</taxon>
        <taxon>Bacillati</taxon>
        <taxon>Actinomycetota</taxon>
        <taxon>Actinomycetes</taxon>
        <taxon>Micromonosporales</taxon>
        <taxon>Micromonosporaceae</taxon>
        <taxon>Phytomonospora</taxon>
    </lineage>
</organism>
<protein>
    <recommendedName>
        <fullName evidence="3">Ankyrin repeat domain-containing protein</fullName>
    </recommendedName>
</protein>
<comment type="caution">
    <text evidence="1">The sequence shown here is derived from an EMBL/GenBank/DDBJ whole genome shotgun (WGS) entry which is preliminary data.</text>
</comment>